<evidence type="ECO:0000256" key="1">
    <source>
        <dbReference type="SAM" id="Phobius"/>
    </source>
</evidence>
<evidence type="ECO:0000313" key="2">
    <source>
        <dbReference type="EMBL" id="GGH96751.1"/>
    </source>
</evidence>
<gene>
    <name evidence="2" type="ORF">GCM10007170_25320</name>
</gene>
<proteinExistence type="predicted"/>
<keyword evidence="1" id="KW-1133">Transmembrane helix</keyword>
<accession>A0ABQ2ASM6</accession>
<keyword evidence="3" id="KW-1185">Reference proteome</keyword>
<reference evidence="3" key="1">
    <citation type="journal article" date="2019" name="Int. J. Syst. Evol. Microbiol.">
        <title>The Global Catalogue of Microorganisms (GCM) 10K type strain sequencing project: providing services to taxonomists for standard genome sequencing and annotation.</title>
        <authorList>
            <consortium name="The Broad Institute Genomics Platform"/>
            <consortium name="The Broad Institute Genome Sequencing Center for Infectious Disease"/>
            <person name="Wu L."/>
            <person name="Ma J."/>
        </authorList>
    </citation>
    <scope>NUCLEOTIDE SEQUENCE [LARGE SCALE GENOMIC DNA]</scope>
    <source>
        <strain evidence="3">CGMCC 1.12778</strain>
    </source>
</reference>
<protein>
    <submittedName>
        <fullName evidence="2">Uncharacterized protein</fullName>
    </submittedName>
</protein>
<evidence type="ECO:0000313" key="3">
    <source>
        <dbReference type="Proteomes" id="UP000643279"/>
    </source>
</evidence>
<keyword evidence="1" id="KW-0812">Transmembrane</keyword>
<dbReference type="Proteomes" id="UP000643279">
    <property type="component" value="Unassembled WGS sequence"/>
</dbReference>
<feature type="transmembrane region" description="Helical" evidence="1">
    <location>
        <begin position="12"/>
        <end position="30"/>
    </location>
</feature>
<organism evidence="2 3">
    <name type="scientific">Arthrobacter liuii</name>
    <dbReference type="NCBI Taxonomy" id="1476996"/>
    <lineage>
        <taxon>Bacteria</taxon>
        <taxon>Bacillati</taxon>
        <taxon>Actinomycetota</taxon>
        <taxon>Actinomycetes</taxon>
        <taxon>Micrococcales</taxon>
        <taxon>Micrococcaceae</taxon>
        <taxon>Arthrobacter</taxon>
    </lineage>
</organism>
<comment type="caution">
    <text evidence="2">The sequence shown here is derived from an EMBL/GenBank/DDBJ whole genome shotgun (WGS) entry which is preliminary data.</text>
</comment>
<dbReference type="EMBL" id="BMFW01000011">
    <property type="protein sequence ID" value="GGH96751.1"/>
    <property type="molecule type" value="Genomic_DNA"/>
</dbReference>
<name>A0ABQ2ASM6_9MICC</name>
<sequence>MELVSFDMEVSTVAVVLVGLIIKIRSLLLQRKPLTALERRLPDVRTDAALDDRWTRPTGSMPADIAAQDWRDDFGVVPRFRRSALL</sequence>
<keyword evidence="1" id="KW-0472">Membrane</keyword>